<dbReference type="InterPro" id="IPR037523">
    <property type="entry name" value="VOC_core"/>
</dbReference>
<name>A0A133UX37_9EURY</name>
<comment type="caution">
    <text evidence="3">The sequence shown here is derived from an EMBL/GenBank/DDBJ whole genome shotgun (WGS) entry which is preliminary data.</text>
</comment>
<gene>
    <name evidence="3" type="ORF">AKJ40_04505</name>
</gene>
<dbReference type="SUPFAM" id="SSF54593">
    <property type="entry name" value="Glyoxalase/Bleomycin resistance protein/Dihydroxybiphenyl dioxygenase"/>
    <property type="match status" value="1"/>
</dbReference>
<dbReference type="InterPro" id="IPR051785">
    <property type="entry name" value="MMCE/EMCE_epimerase"/>
</dbReference>
<keyword evidence="4" id="KW-1185">Reference proteome</keyword>
<dbReference type="GO" id="GO:0046491">
    <property type="term" value="P:L-methylmalonyl-CoA metabolic process"/>
    <property type="evidence" value="ECO:0007669"/>
    <property type="project" value="TreeGrafter"/>
</dbReference>
<dbReference type="EMBL" id="LHXU01000096">
    <property type="protein sequence ID" value="KXA98731.1"/>
    <property type="molecule type" value="Genomic_DNA"/>
</dbReference>
<proteinExistence type="predicted"/>
<dbReference type="Gene3D" id="3.10.180.10">
    <property type="entry name" value="2,3-Dihydroxybiphenyl 1,2-Dioxygenase, domain 1"/>
    <property type="match status" value="1"/>
</dbReference>
<dbReference type="Proteomes" id="UP000070341">
    <property type="component" value="Unassembled WGS sequence"/>
</dbReference>
<sequence length="134" mass="15577">MKATFHHVHLFSSDINKTIQFYQEMFGAKLLFDEEMAGSRNVMISIGNGKINFYDQPPTGEGKRIVHHLGIETDNLEALLDHMKSKGFKLKKKIKDLNTWKYVVVEGPDKILLELFQIVKKKESEKFYRKMSSL</sequence>
<protein>
    <recommendedName>
        <fullName evidence="2">VOC domain-containing protein</fullName>
    </recommendedName>
</protein>
<dbReference type="GO" id="GO:0004493">
    <property type="term" value="F:methylmalonyl-CoA epimerase activity"/>
    <property type="evidence" value="ECO:0007669"/>
    <property type="project" value="TreeGrafter"/>
</dbReference>
<keyword evidence="1" id="KW-0479">Metal-binding</keyword>
<dbReference type="GO" id="GO:0046872">
    <property type="term" value="F:metal ion binding"/>
    <property type="evidence" value="ECO:0007669"/>
    <property type="project" value="UniProtKB-KW"/>
</dbReference>
<dbReference type="Pfam" id="PF00903">
    <property type="entry name" value="Glyoxalase"/>
    <property type="match status" value="1"/>
</dbReference>
<dbReference type="PANTHER" id="PTHR43048:SF5">
    <property type="entry name" value="BLR5325 PROTEIN"/>
    <property type="match status" value="1"/>
</dbReference>
<evidence type="ECO:0000313" key="3">
    <source>
        <dbReference type="EMBL" id="KXA98731.1"/>
    </source>
</evidence>
<evidence type="ECO:0000313" key="4">
    <source>
        <dbReference type="Proteomes" id="UP000070341"/>
    </source>
</evidence>
<evidence type="ECO:0000259" key="2">
    <source>
        <dbReference type="PROSITE" id="PS51819"/>
    </source>
</evidence>
<dbReference type="PROSITE" id="PS51819">
    <property type="entry name" value="VOC"/>
    <property type="match status" value="1"/>
</dbReference>
<accession>A0A133UX37</accession>
<dbReference type="InterPro" id="IPR029068">
    <property type="entry name" value="Glyas_Bleomycin-R_OHBP_Dase"/>
</dbReference>
<dbReference type="AlphaFoldDB" id="A0A133UX37"/>
<feature type="domain" description="VOC" evidence="2">
    <location>
        <begin position="4"/>
        <end position="118"/>
    </location>
</feature>
<dbReference type="PANTHER" id="PTHR43048">
    <property type="entry name" value="METHYLMALONYL-COA EPIMERASE"/>
    <property type="match status" value="1"/>
</dbReference>
<dbReference type="InterPro" id="IPR004360">
    <property type="entry name" value="Glyas_Fos-R_dOase_dom"/>
</dbReference>
<dbReference type="CDD" id="cd06587">
    <property type="entry name" value="VOC"/>
    <property type="match status" value="1"/>
</dbReference>
<reference evidence="3 4" key="1">
    <citation type="journal article" date="2016" name="Sci. Rep.">
        <title>Metabolic traits of an uncultured archaeal lineage -MSBL1- from brine pools of the Red Sea.</title>
        <authorList>
            <person name="Mwirichia R."/>
            <person name="Alam I."/>
            <person name="Rashid M."/>
            <person name="Vinu M."/>
            <person name="Ba-Alawi W."/>
            <person name="Anthony Kamau A."/>
            <person name="Kamanda Ngugi D."/>
            <person name="Goker M."/>
            <person name="Klenk H.P."/>
            <person name="Bajic V."/>
            <person name="Stingl U."/>
        </authorList>
    </citation>
    <scope>NUCLEOTIDE SEQUENCE [LARGE SCALE GENOMIC DNA]</scope>
    <source>
        <strain evidence="3">SCGC-AAA259M10</strain>
    </source>
</reference>
<evidence type="ECO:0000256" key="1">
    <source>
        <dbReference type="ARBA" id="ARBA00022723"/>
    </source>
</evidence>
<organism evidence="3 4">
    <name type="scientific">candidate division MSBL1 archaeon SCGC-AAA259M10</name>
    <dbReference type="NCBI Taxonomy" id="1698270"/>
    <lineage>
        <taxon>Archaea</taxon>
        <taxon>Methanobacteriati</taxon>
        <taxon>Methanobacteriota</taxon>
        <taxon>candidate division MSBL1</taxon>
    </lineage>
</organism>